<reference evidence="1 2" key="1">
    <citation type="journal article" date="2024" name="Commun. Biol.">
        <title>Comparative genomic analysis of thermophilic fungi reveals convergent evolutionary adaptations and gene losses.</title>
        <authorList>
            <person name="Steindorff A.S."/>
            <person name="Aguilar-Pontes M.V."/>
            <person name="Robinson A.J."/>
            <person name="Andreopoulos B."/>
            <person name="LaButti K."/>
            <person name="Kuo A."/>
            <person name="Mondo S."/>
            <person name="Riley R."/>
            <person name="Otillar R."/>
            <person name="Haridas S."/>
            <person name="Lipzen A."/>
            <person name="Grimwood J."/>
            <person name="Schmutz J."/>
            <person name="Clum A."/>
            <person name="Reid I.D."/>
            <person name="Moisan M.C."/>
            <person name="Butler G."/>
            <person name="Nguyen T.T.M."/>
            <person name="Dewar K."/>
            <person name="Conant G."/>
            <person name="Drula E."/>
            <person name="Henrissat B."/>
            <person name="Hansel C."/>
            <person name="Singer S."/>
            <person name="Hutchinson M.I."/>
            <person name="de Vries R.P."/>
            <person name="Natvig D.O."/>
            <person name="Powell A.J."/>
            <person name="Tsang A."/>
            <person name="Grigoriev I.V."/>
        </authorList>
    </citation>
    <scope>NUCLEOTIDE SEQUENCE [LARGE SCALE GENOMIC DNA]</scope>
    <source>
        <strain evidence="1 2">ATCC 24622</strain>
    </source>
</reference>
<dbReference type="Proteomes" id="UP001586593">
    <property type="component" value="Unassembled WGS sequence"/>
</dbReference>
<keyword evidence="2" id="KW-1185">Reference proteome</keyword>
<gene>
    <name evidence="1" type="ORF">VTK73DRAFT_8143</name>
</gene>
<sequence>MSHIDRYAIPNDAKVLLRAHDDCRFGRIKHHELVRVVQLSTNARKVLTEAIKKCARIIATKPWELNYCVDIIQACTEMLAITTAPDGAFFLLWYQNMPPQHEEFPFLKLPRDIRRMVYDEYLKNNISKADSILVAYPKRGGCQCSGLGAQPDAHLSRINTALAQTCRLLSAEFLEQLYRRYTVHYTCTCDMHQSLRANTVLRENVRRIKVHWNGPESDMAFRLVRRCSRLKILHLVISKATTNHLTRREERMQQYFRPQKPARICDALGMDELLRIRGLDTVFVSNITTRQGFRRSDDERANLHHLLNTQLVTHNIASSDSQ</sequence>
<evidence type="ECO:0000313" key="1">
    <source>
        <dbReference type="EMBL" id="KAL1857064.1"/>
    </source>
</evidence>
<protein>
    <submittedName>
        <fullName evidence="1">Uncharacterized protein</fullName>
    </submittedName>
</protein>
<evidence type="ECO:0000313" key="2">
    <source>
        <dbReference type="Proteomes" id="UP001586593"/>
    </source>
</evidence>
<accession>A0ABR3WAE0</accession>
<dbReference type="EMBL" id="JAZHXJ010000569">
    <property type="protein sequence ID" value="KAL1857064.1"/>
    <property type="molecule type" value="Genomic_DNA"/>
</dbReference>
<organism evidence="1 2">
    <name type="scientific">Phialemonium thermophilum</name>
    <dbReference type="NCBI Taxonomy" id="223376"/>
    <lineage>
        <taxon>Eukaryota</taxon>
        <taxon>Fungi</taxon>
        <taxon>Dikarya</taxon>
        <taxon>Ascomycota</taxon>
        <taxon>Pezizomycotina</taxon>
        <taxon>Sordariomycetes</taxon>
        <taxon>Sordariomycetidae</taxon>
        <taxon>Cephalothecales</taxon>
        <taxon>Cephalothecaceae</taxon>
        <taxon>Phialemonium</taxon>
    </lineage>
</organism>
<comment type="caution">
    <text evidence="1">The sequence shown here is derived from an EMBL/GenBank/DDBJ whole genome shotgun (WGS) entry which is preliminary data.</text>
</comment>
<proteinExistence type="predicted"/>
<name>A0ABR3WAE0_9PEZI</name>